<dbReference type="InterPro" id="IPR048367">
    <property type="entry name" value="TNP-like_RNaseH_C"/>
</dbReference>
<keyword evidence="4" id="KW-1185">Reference proteome</keyword>
<feature type="domain" description="Transposable element P transposase-like RNase H C-terminal" evidence="2">
    <location>
        <begin position="223"/>
        <end position="252"/>
    </location>
</feature>
<evidence type="ECO:0000259" key="2">
    <source>
        <dbReference type="Pfam" id="PF21789"/>
    </source>
</evidence>
<dbReference type="Pfam" id="PF21788">
    <property type="entry name" value="TNP-like_GBD"/>
    <property type="match status" value="1"/>
</dbReference>
<dbReference type="Pfam" id="PF21789">
    <property type="entry name" value="TNP-like_RNaseH_C"/>
    <property type="match status" value="1"/>
</dbReference>
<gene>
    <name evidence="3" type="ORF">J437_LFUL007178</name>
</gene>
<comment type="caution">
    <text evidence="3">The sequence shown here is derived from an EMBL/GenBank/DDBJ whole genome shotgun (WGS) entry which is preliminary data.</text>
</comment>
<dbReference type="EMBL" id="KZ308419">
    <property type="protein sequence ID" value="KAG8229254.1"/>
    <property type="molecule type" value="Genomic_DNA"/>
</dbReference>
<feature type="domain" description="Transposable element P transposase-like GTP-binding insertion" evidence="1">
    <location>
        <begin position="43"/>
        <end position="137"/>
    </location>
</feature>
<evidence type="ECO:0000313" key="4">
    <source>
        <dbReference type="Proteomes" id="UP000792457"/>
    </source>
</evidence>
<evidence type="ECO:0000259" key="1">
    <source>
        <dbReference type="Pfam" id="PF21788"/>
    </source>
</evidence>
<dbReference type="OrthoDB" id="8192384at2759"/>
<dbReference type="AlphaFoldDB" id="A0A8K0K6E4"/>
<dbReference type="InterPro" id="IPR048366">
    <property type="entry name" value="TNP-like_GBD"/>
</dbReference>
<reference evidence="3" key="2">
    <citation type="submission" date="2017-10" db="EMBL/GenBank/DDBJ databases">
        <title>Ladona fulva Genome sequencing and assembly.</title>
        <authorList>
            <person name="Murali S."/>
            <person name="Richards S."/>
            <person name="Bandaranaike D."/>
            <person name="Bellair M."/>
            <person name="Blankenburg K."/>
            <person name="Chao H."/>
            <person name="Dinh H."/>
            <person name="Doddapaneni H."/>
            <person name="Dugan-Rocha S."/>
            <person name="Elkadiri S."/>
            <person name="Gnanaolivu R."/>
            <person name="Hernandez B."/>
            <person name="Skinner E."/>
            <person name="Javaid M."/>
            <person name="Lee S."/>
            <person name="Li M."/>
            <person name="Ming W."/>
            <person name="Munidasa M."/>
            <person name="Muniz J."/>
            <person name="Nguyen L."/>
            <person name="Hughes D."/>
            <person name="Osuji N."/>
            <person name="Pu L.-L."/>
            <person name="Puazo M."/>
            <person name="Qu C."/>
            <person name="Quiroz J."/>
            <person name="Raj R."/>
            <person name="Weissenberger G."/>
            <person name="Xin Y."/>
            <person name="Zou X."/>
            <person name="Han Y."/>
            <person name="Worley K."/>
            <person name="Muzny D."/>
            <person name="Gibbs R."/>
        </authorList>
    </citation>
    <scope>NUCLEOTIDE SEQUENCE</scope>
    <source>
        <strain evidence="3">Sampled in the wild</strain>
    </source>
</reference>
<name>A0A8K0K6E4_LADFU</name>
<evidence type="ECO:0000313" key="3">
    <source>
        <dbReference type="EMBL" id="KAG8229254.1"/>
    </source>
</evidence>
<dbReference type="Proteomes" id="UP000792457">
    <property type="component" value="Unassembled WGS sequence"/>
</dbReference>
<protein>
    <submittedName>
        <fullName evidence="3">Uncharacterized protein</fullName>
    </submittedName>
</protein>
<reference evidence="3" key="1">
    <citation type="submission" date="2013-04" db="EMBL/GenBank/DDBJ databases">
        <authorList>
            <person name="Qu J."/>
            <person name="Murali S.C."/>
            <person name="Bandaranaike D."/>
            <person name="Bellair M."/>
            <person name="Blankenburg K."/>
            <person name="Chao H."/>
            <person name="Dinh H."/>
            <person name="Doddapaneni H."/>
            <person name="Downs B."/>
            <person name="Dugan-Rocha S."/>
            <person name="Elkadiri S."/>
            <person name="Gnanaolivu R.D."/>
            <person name="Hernandez B."/>
            <person name="Javaid M."/>
            <person name="Jayaseelan J.C."/>
            <person name="Lee S."/>
            <person name="Li M."/>
            <person name="Ming W."/>
            <person name="Munidasa M."/>
            <person name="Muniz J."/>
            <person name="Nguyen L."/>
            <person name="Ongeri F."/>
            <person name="Osuji N."/>
            <person name="Pu L.-L."/>
            <person name="Puazo M."/>
            <person name="Qu C."/>
            <person name="Quiroz J."/>
            <person name="Raj R."/>
            <person name="Weissenberger G."/>
            <person name="Xin Y."/>
            <person name="Zou X."/>
            <person name="Han Y."/>
            <person name="Richards S."/>
            <person name="Worley K."/>
            <person name="Muzny D."/>
            <person name="Gibbs R."/>
        </authorList>
    </citation>
    <scope>NUCLEOTIDE SEQUENCE</scope>
    <source>
        <strain evidence="3">Sampled in the wild</strain>
    </source>
</reference>
<organism evidence="3 4">
    <name type="scientific">Ladona fulva</name>
    <name type="common">Scarce chaser dragonfly</name>
    <name type="synonym">Libellula fulva</name>
    <dbReference type="NCBI Taxonomy" id="123851"/>
    <lineage>
        <taxon>Eukaryota</taxon>
        <taxon>Metazoa</taxon>
        <taxon>Ecdysozoa</taxon>
        <taxon>Arthropoda</taxon>
        <taxon>Hexapoda</taxon>
        <taxon>Insecta</taxon>
        <taxon>Pterygota</taxon>
        <taxon>Palaeoptera</taxon>
        <taxon>Odonata</taxon>
        <taxon>Epiprocta</taxon>
        <taxon>Anisoptera</taxon>
        <taxon>Libelluloidea</taxon>
        <taxon>Libellulidae</taxon>
        <taxon>Ladona</taxon>
    </lineage>
</organism>
<proteinExistence type="predicted"/>
<sequence>MAGLRVIAIVCDMGANNVKAIRPMGSSIMHPFIKFQSHTIYTLDTFYGTASWVHIQDAYQFAKGAILNGPLAKLTEDHMCPQGAKKMKVKLAAQVMSRALATYVEDGCRSGWLPQGALATSAFLRTMDDLFDSMNGGRQRDSYKPLLKGVTMESSHFQFWEEATALVKEWKIPKKTREGDVRFSAMPPSQQGWLNNLNAFPLLCKDMLTGPGAVRECIPARSFNQDPIENLFSCIRGNCGSNTRPTTTQFISSLKTCCDSSRLRPMGSRLFSLVVLLSMDIKVRQLRPRGGYSAILPSRDGGYRRVGKAPDSISSLDFVVPCIAVFAALGYY</sequence>
<accession>A0A8K0K6E4</accession>